<evidence type="ECO:0008006" key="3">
    <source>
        <dbReference type="Google" id="ProtNLM"/>
    </source>
</evidence>
<comment type="caution">
    <text evidence="1">The sequence shown here is derived from an EMBL/GenBank/DDBJ whole genome shotgun (WGS) entry which is preliminary data.</text>
</comment>
<sequence>MAIKTGLVTAEEAFGSKGVVLENTIKQIGWQSTPFYSAISTAAPADRSTSVAVGHKWFYDELPDGDAANAHAEGGAKATAKYFVGSALSNHFQIVKNTYGVSGSQEPAKDVAGRGILANQGEMASVEHKKSIEKILLSSQAAVQRVNSGGSPVVGKCGGLKSFSTANNTIDANNTDLTMQMIRDLLKIGWSKGRPYQFLMVNDKQNDRLLDILDKIKQANITQKYLEEDLLAIRTSYGDVKVMLNPFLDQNEIIAFRADDIFKVNWRPMMTRELPTSNDAVEKEIVSEFTLRVCTPVAFGWLKKLKV</sequence>
<evidence type="ECO:0000313" key="1">
    <source>
        <dbReference type="EMBL" id="ORI07415.1"/>
    </source>
</evidence>
<evidence type="ECO:0000313" key="2">
    <source>
        <dbReference type="Proteomes" id="UP000192671"/>
    </source>
</evidence>
<dbReference type="AlphaFoldDB" id="A0A1X0U210"/>
<name>A0A1X0U210_9BACT</name>
<accession>A0A1X0U210</accession>
<dbReference type="Pfam" id="PF17236">
    <property type="entry name" value="SU10_MCP"/>
    <property type="match status" value="1"/>
</dbReference>
<dbReference type="EMBL" id="LVWL01000020">
    <property type="protein sequence ID" value="ORI07415.1"/>
    <property type="molecule type" value="Genomic_DNA"/>
</dbReference>
<proteinExistence type="predicted"/>
<reference evidence="1 2" key="1">
    <citation type="journal article" date="2017" name="Gene Rep">
        <title>The ribosomal RNA operon (rrn) of Campylobacter concisus supports molecular typing to genomospecies level.</title>
        <authorList>
            <person name="Huq M."/>
            <person name="Van T.T.H."/>
            <person name="Gurtler V."/>
            <person name="Elshagmani E."/>
            <person name="Allemailem K.S."/>
            <person name="Smooker P.M."/>
            <person name="Istivan T.S."/>
        </authorList>
    </citation>
    <scope>NUCLEOTIDE SEQUENCE [LARGE SCALE GENOMIC DNA]</scope>
    <source>
        <strain evidence="1 2">RCH 26</strain>
    </source>
</reference>
<dbReference type="InterPro" id="IPR035198">
    <property type="entry name" value="SU10_MCP"/>
</dbReference>
<organism evidence="1 2">
    <name type="scientific">Campylobacter concisus</name>
    <dbReference type="NCBI Taxonomy" id="199"/>
    <lineage>
        <taxon>Bacteria</taxon>
        <taxon>Pseudomonadati</taxon>
        <taxon>Campylobacterota</taxon>
        <taxon>Epsilonproteobacteria</taxon>
        <taxon>Campylobacterales</taxon>
        <taxon>Campylobacteraceae</taxon>
        <taxon>Campylobacter</taxon>
    </lineage>
</organism>
<gene>
    <name evidence="1" type="ORF">A3835_07625</name>
</gene>
<protein>
    <recommendedName>
        <fullName evidence="3">Phage capsid protein</fullName>
    </recommendedName>
</protein>
<dbReference type="Proteomes" id="UP000192671">
    <property type="component" value="Unassembled WGS sequence"/>
</dbReference>